<evidence type="ECO:0000259" key="2">
    <source>
        <dbReference type="Pfam" id="PF04892"/>
    </source>
</evidence>
<keyword evidence="4" id="KW-1185">Reference proteome</keyword>
<dbReference type="STRING" id="679200.HMPREF9333_01824"/>
<accession>G5GJT4</accession>
<dbReference type="EMBL" id="ACZL01000031">
    <property type="protein sequence ID" value="EHI54977.1"/>
    <property type="molecule type" value="Genomic_DNA"/>
</dbReference>
<dbReference type="HOGENOM" id="CLU_077618_5_2_9"/>
<evidence type="ECO:0000256" key="1">
    <source>
        <dbReference type="SAM" id="Phobius"/>
    </source>
</evidence>
<feature type="domain" description="VanZ-like" evidence="2">
    <location>
        <begin position="17"/>
        <end position="144"/>
    </location>
</feature>
<gene>
    <name evidence="3" type="ORF">HMPREF9333_01824</name>
</gene>
<protein>
    <recommendedName>
        <fullName evidence="2">VanZ-like domain-containing protein</fullName>
    </recommendedName>
</protein>
<dbReference type="Pfam" id="PF04892">
    <property type="entry name" value="VanZ"/>
    <property type="match status" value="1"/>
</dbReference>
<dbReference type="eggNOG" id="COG4767">
    <property type="taxonomic scope" value="Bacteria"/>
</dbReference>
<dbReference type="PANTHER" id="PTHR36834">
    <property type="entry name" value="MEMBRANE PROTEIN-RELATED"/>
    <property type="match status" value="1"/>
</dbReference>
<evidence type="ECO:0000313" key="4">
    <source>
        <dbReference type="Proteomes" id="UP000003011"/>
    </source>
</evidence>
<feature type="transmembrane region" description="Helical" evidence="1">
    <location>
        <begin position="128"/>
        <end position="149"/>
    </location>
</feature>
<dbReference type="OrthoDB" id="9805025at2"/>
<keyword evidence="1" id="KW-1133">Transmembrane helix</keyword>
<reference evidence="3 4" key="1">
    <citation type="submission" date="2011-08" db="EMBL/GenBank/DDBJ databases">
        <title>The Genome Sequence of Johnsonella ignava ATCC 51276.</title>
        <authorList>
            <consortium name="The Broad Institute Genome Sequencing Platform"/>
            <person name="Earl A."/>
            <person name="Ward D."/>
            <person name="Feldgarden M."/>
            <person name="Gevers D."/>
            <person name="Izard J."/>
            <person name="Blanton J.M."/>
            <person name="Baranova O.V."/>
            <person name="Dewhirst F.E."/>
            <person name="Young S.K."/>
            <person name="Zeng Q."/>
            <person name="Gargeya S."/>
            <person name="Fitzgerald M."/>
            <person name="Haas B."/>
            <person name="Abouelleil A."/>
            <person name="Alvarado L."/>
            <person name="Arachchi H.M."/>
            <person name="Berlin A."/>
            <person name="Brown A."/>
            <person name="Chapman S.B."/>
            <person name="Chen Z."/>
            <person name="Dunbar C."/>
            <person name="Freedman E."/>
            <person name="Gearin G."/>
            <person name="Gellesch M."/>
            <person name="Goldberg J."/>
            <person name="Griggs A."/>
            <person name="Gujja S."/>
            <person name="Heiman D."/>
            <person name="Howarth C."/>
            <person name="Larson L."/>
            <person name="Lui A."/>
            <person name="MacDonald P.J.P."/>
            <person name="Montmayeur A."/>
            <person name="Murphy C."/>
            <person name="Neiman D."/>
            <person name="Pearson M."/>
            <person name="Priest M."/>
            <person name="Roberts A."/>
            <person name="Saif S."/>
            <person name="Shea T."/>
            <person name="Shenoy N."/>
            <person name="Sisk P."/>
            <person name="Stolte C."/>
            <person name="Sykes S."/>
            <person name="Wortman J."/>
            <person name="Nusbaum C."/>
            <person name="Birren B."/>
        </authorList>
    </citation>
    <scope>NUCLEOTIDE SEQUENCE [LARGE SCALE GENOMIC DNA]</scope>
    <source>
        <strain evidence="3 4">ATCC 51276</strain>
    </source>
</reference>
<feature type="transmembrane region" description="Helical" evidence="1">
    <location>
        <begin position="101"/>
        <end position="122"/>
    </location>
</feature>
<proteinExistence type="predicted"/>
<feature type="transmembrane region" description="Helical" evidence="1">
    <location>
        <begin position="12"/>
        <end position="31"/>
    </location>
</feature>
<dbReference type="Proteomes" id="UP000003011">
    <property type="component" value="Unassembled WGS sequence"/>
</dbReference>
<dbReference type="InterPro" id="IPR053150">
    <property type="entry name" value="Teicoplanin_resist-assoc"/>
</dbReference>
<dbReference type="InterPro" id="IPR006976">
    <property type="entry name" value="VanZ-like"/>
</dbReference>
<evidence type="ECO:0000313" key="3">
    <source>
        <dbReference type="EMBL" id="EHI54977.1"/>
    </source>
</evidence>
<keyword evidence="1" id="KW-0472">Membrane</keyword>
<comment type="caution">
    <text evidence="3">The sequence shown here is derived from an EMBL/GenBank/DDBJ whole genome shotgun (WGS) entry which is preliminary data.</text>
</comment>
<keyword evidence="1" id="KW-0812">Transmembrane</keyword>
<organism evidence="3 4">
    <name type="scientific">Johnsonella ignava ATCC 51276</name>
    <dbReference type="NCBI Taxonomy" id="679200"/>
    <lineage>
        <taxon>Bacteria</taxon>
        <taxon>Bacillati</taxon>
        <taxon>Bacillota</taxon>
        <taxon>Clostridia</taxon>
        <taxon>Lachnospirales</taxon>
        <taxon>Lachnospiraceae</taxon>
        <taxon>Johnsonella</taxon>
    </lineage>
</organism>
<dbReference type="AlphaFoldDB" id="G5GJT4"/>
<feature type="transmembrane region" description="Helical" evidence="1">
    <location>
        <begin position="64"/>
        <end position="89"/>
    </location>
</feature>
<sequence length="157" mass="18219">MEKDIKPRYKILGKIYFIAYLIILVYLLFFAEVFGRMENPLAERSYNIEPFKEIMRFYKYRHTLGMVAFMINVPGNVVAFIPFGFFIPIISKYKMGMLKTVFMGMLFSLGVEGIQFIVNVGSFDIDDIILNTLGSVIGYTVFLIGNIIWHRLEKNTV</sequence>
<dbReference type="PANTHER" id="PTHR36834:SF1">
    <property type="entry name" value="INTEGRAL MEMBRANE PROTEIN"/>
    <property type="match status" value="1"/>
</dbReference>
<name>G5GJT4_9FIRM</name>